<dbReference type="Pfam" id="PF02615">
    <property type="entry name" value="Ldh_2"/>
    <property type="match status" value="1"/>
</dbReference>
<dbReference type="Proteomes" id="UP001276854">
    <property type="component" value="Unassembled WGS sequence"/>
</dbReference>
<dbReference type="EC" id="1.1.1.130" evidence="2"/>
<dbReference type="PANTHER" id="PTHR11091">
    <property type="entry name" value="OXIDOREDUCTASE-RELATED"/>
    <property type="match status" value="1"/>
</dbReference>
<dbReference type="InterPro" id="IPR043144">
    <property type="entry name" value="Mal/L-sulf/L-lact_DH-like_ah"/>
</dbReference>
<dbReference type="SUPFAM" id="SSF89733">
    <property type="entry name" value="L-sulfolactate dehydrogenase-like"/>
    <property type="match status" value="1"/>
</dbReference>
<dbReference type="Gene3D" id="3.30.1370.60">
    <property type="entry name" value="Hypothetical oxidoreductase yiak, domain 2"/>
    <property type="match status" value="1"/>
</dbReference>
<sequence length="349" mass="37839">MSIKIPYDTMRETVEKALLQAGLSKEKAEICAKIHTESSADGVESHGLNRVPRFVEYVLKGLIDPEGDPELVGGKGAVENYDGHLGIGITNALFCADRAMELAKEHGIGCVALKNTTHWMRGGTYAWRMAEAGYMGMSWINTESCMPLWGSDEPGVGNNPFCIAVPREDGPIVLDMAMSQYAYGKLGVYRLAGKKLPYPGGFDKDGSLTDDPGAIEESRRILPAGYWKGSSMAIALDLAAALMANGKSGLNMDEEGRGSCTGCCQIFIAYDPYLFGAKEEIQEMLNRRVEAADNSHPEKEGGKVACPGERTMETRKHSMENGVTVDEQIWEQILAIASGNLDTKDIASK</sequence>
<name>A0ABU4GRM2_9CLOT</name>
<dbReference type="GO" id="GO:0047559">
    <property type="term" value="F:3-dehydro-L-gulonate 2-dehydrogenase activity"/>
    <property type="evidence" value="ECO:0007669"/>
    <property type="project" value="UniProtKB-EC"/>
</dbReference>
<dbReference type="InterPro" id="IPR003767">
    <property type="entry name" value="Malate/L-lactate_DH-like"/>
</dbReference>
<dbReference type="NCBIfam" id="NF009750">
    <property type="entry name" value="PRK13260.1"/>
    <property type="match status" value="1"/>
</dbReference>
<reference evidence="2 3" key="1">
    <citation type="submission" date="2023-10" db="EMBL/GenBank/DDBJ databases">
        <title>A novel Glycoside Hydrolase 43-Like Enzyme from Clostrdium boliviensis is an Endo-xylanase, and a Candidate for Xylooligosaccharides Production from Different Xylan Substrates.</title>
        <authorList>
            <person name="Alvarez M.T."/>
            <person name="Rocabado-Villegas L.R."/>
            <person name="Salas-Veizaga D.M."/>
            <person name="Linares-Pasten J.A."/>
            <person name="Gudmundsdottir E.E."/>
            <person name="Hreggvidsson G.O."/>
            <person name="Adlercreutz P."/>
            <person name="Nordberg Karlsson E."/>
        </authorList>
    </citation>
    <scope>NUCLEOTIDE SEQUENCE [LARGE SCALE GENOMIC DNA]</scope>
    <source>
        <strain evidence="2 3">E-1</strain>
    </source>
</reference>
<keyword evidence="3" id="KW-1185">Reference proteome</keyword>
<organism evidence="2 3">
    <name type="scientific">Clostridium boliviensis</name>
    <dbReference type="NCBI Taxonomy" id="318465"/>
    <lineage>
        <taxon>Bacteria</taxon>
        <taxon>Bacillati</taxon>
        <taxon>Bacillota</taxon>
        <taxon>Clostridia</taxon>
        <taxon>Eubacteriales</taxon>
        <taxon>Clostridiaceae</taxon>
        <taxon>Clostridium</taxon>
    </lineage>
</organism>
<comment type="caution">
    <text evidence="2">The sequence shown here is derived from an EMBL/GenBank/DDBJ whole genome shotgun (WGS) entry which is preliminary data.</text>
</comment>
<dbReference type="InterPro" id="IPR043143">
    <property type="entry name" value="Mal/L-sulf/L-lact_DH-like_NADP"/>
</dbReference>
<evidence type="ECO:0000313" key="2">
    <source>
        <dbReference type="EMBL" id="MDW2800283.1"/>
    </source>
</evidence>
<dbReference type="RefSeq" id="WP_318066464.1">
    <property type="nucleotide sequence ID" value="NZ_JAWONS010000324.1"/>
</dbReference>
<gene>
    <name evidence="2" type="primary">yiaK</name>
    <name evidence="2" type="ORF">RZO55_22180</name>
</gene>
<accession>A0ABU4GRM2</accession>
<proteinExistence type="predicted"/>
<keyword evidence="1 2" id="KW-0560">Oxidoreductase</keyword>
<evidence type="ECO:0000313" key="3">
    <source>
        <dbReference type="Proteomes" id="UP001276854"/>
    </source>
</evidence>
<dbReference type="InterPro" id="IPR036111">
    <property type="entry name" value="Mal/L-sulfo/L-lacto_DH-like_sf"/>
</dbReference>
<dbReference type="Gene3D" id="1.10.1530.10">
    <property type="match status" value="1"/>
</dbReference>
<evidence type="ECO:0000256" key="1">
    <source>
        <dbReference type="ARBA" id="ARBA00023002"/>
    </source>
</evidence>
<dbReference type="PANTHER" id="PTHR11091:SF3">
    <property type="entry name" value="2,3-DIKETO-L-GULONATE REDUCTASE"/>
    <property type="match status" value="1"/>
</dbReference>
<protein>
    <submittedName>
        <fullName evidence="2">3-dehydro-L-gulonate 2-dehydrogenase</fullName>
        <ecNumber evidence="2">1.1.1.130</ecNumber>
    </submittedName>
</protein>
<dbReference type="EMBL" id="JAWONS010000324">
    <property type="protein sequence ID" value="MDW2800283.1"/>
    <property type="molecule type" value="Genomic_DNA"/>
</dbReference>